<evidence type="ECO:0000256" key="6">
    <source>
        <dbReference type="RuleBase" id="RU369067"/>
    </source>
</evidence>
<reference evidence="7" key="1">
    <citation type="journal article" date="2023" name="Mol. Phylogenet. Evol.">
        <title>Genome-scale phylogeny and comparative genomics of the fungal order Sordariales.</title>
        <authorList>
            <person name="Hensen N."/>
            <person name="Bonometti L."/>
            <person name="Westerberg I."/>
            <person name="Brannstrom I.O."/>
            <person name="Guillou S."/>
            <person name="Cros-Aarteil S."/>
            <person name="Calhoun S."/>
            <person name="Haridas S."/>
            <person name="Kuo A."/>
            <person name="Mondo S."/>
            <person name="Pangilinan J."/>
            <person name="Riley R."/>
            <person name="LaButti K."/>
            <person name="Andreopoulos B."/>
            <person name="Lipzen A."/>
            <person name="Chen C."/>
            <person name="Yan M."/>
            <person name="Daum C."/>
            <person name="Ng V."/>
            <person name="Clum A."/>
            <person name="Steindorff A."/>
            <person name="Ohm R.A."/>
            <person name="Martin F."/>
            <person name="Silar P."/>
            <person name="Natvig D.O."/>
            <person name="Lalanne C."/>
            <person name="Gautier V."/>
            <person name="Ament-Velasquez S.L."/>
            <person name="Kruys A."/>
            <person name="Hutchinson M.I."/>
            <person name="Powell A.J."/>
            <person name="Barry K."/>
            <person name="Miller A.N."/>
            <person name="Grigoriev I.V."/>
            <person name="Debuchy R."/>
            <person name="Gladieux P."/>
            <person name="Hiltunen Thoren M."/>
            <person name="Johannesson H."/>
        </authorList>
    </citation>
    <scope>NUCLEOTIDE SEQUENCE</scope>
    <source>
        <strain evidence="7">PSN243</strain>
    </source>
</reference>
<dbReference type="SUPFAM" id="SSF50978">
    <property type="entry name" value="WD40 repeat-like"/>
    <property type="match status" value="1"/>
</dbReference>
<evidence type="ECO:0000256" key="1">
    <source>
        <dbReference type="ARBA" id="ARBA00002355"/>
    </source>
</evidence>
<comment type="subunit">
    <text evidence="6">Component of the RIX1 complex, composed of IPI1, RIX1/IPI2 and IPI3 in a 1:2:2 stoichiometry. The complex interacts (via RIX1) with MDN1 (via its hexameric AAA ATPase ring) and the pre-60S ribosome particles.</text>
</comment>
<dbReference type="GO" id="GO:0005656">
    <property type="term" value="C:nuclear pre-replicative complex"/>
    <property type="evidence" value="ECO:0007669"/>
    <property type="project" value="TreeGrafter"/>
</dbReference>
<dbReference type="InterPro" id="IPR001680">
    <property type="entry name" value="WD40_rpt"/>
</dbReference>
<name>A0AAV9GHU4_9PEZI</name>
<protein>
    <recommendedName>
        <fullName evidence="6">Pre-rRNA-processing protein IPI3</fullName>
    </recommendedName>
</protein>
<comment type="subcellular location">
    <subcellularLocation>
        <location evidence="6">Nucleus</location>
    </subcellularLocation>
</comment>
<dbReference type="PANTHER" id="PTHR18763">
    <property type="entry name" value="WD-REPEAT PROTEIN 18"/>
    <property type="match status" value="1"/>
</dbReference>
<keyword evidence="6" id="KW-0539">Nucleus</keyword>
<keyword evidence="6" id="KW-0698">rRNA processing</keyword>
<dbReference type="EMBL" id="MU865949">
    <property type="protein sequence ID" value="KAK4447492.1"/>
    <property type="molecule type" value="Genomic_DNA"/>
</dbReference>
<keyword evidence="3 5" id="KW-0853">WD repeat</keyword>
<evidence type="ECO:0000256" key="5">
    <source>
        <dbReference type="PROSITE-ProRule" id="PRU00221"/>
    </source>
</evidence>
<sequence length="521" mass="56602">MFVVQGTEKEPETRKGKNLLRPVQPTVRPAGKRDSHRLGPNLERAACRDRYHSLAFFCPSPLIFLPSCGGSSAALSEGKGKHTMLSEDFVSAICGAPLSSNTAIAKDVGIYCHALSPTYSVKSTFKKSSAPPRCLAVSETHVFAAQHEKANVHVYSRIRGNQEAFVAFPERIRCLTLIGDVLVLGTAEGRVMLWETCTGRLVSTPARHVQAVSCVVATPYHLLTGSDDSDIHVWSLPQLLELDSAVEHEPERSLSNHRAAITSLSASPSVSVDTNFCVSASKDKSCIIWNYQTGDVLRTLLFPSYPLCLSLDPSSRAICVSCEDGSLYLTELFGEAPLLGPQSEDSATVVQVTAPFGATQQDVGPASCLALSYDGTTLVTGHPKGQILKWDVADNKTPLELASLNAAVTNIVFVSPFPAAKATKTVNIVKPNQAERNYTLAAQLESHLDAESRFDSLLNAPGFSQETLERAITALEQPTAESSSEQELRKQNEELWEIINEQKALQKQTLQRYVEAKARHS</sequence>
<feature type="repeat" description="WD" evidence="5">
    <location>
        <begin position="205"/>
        <end position="236"/>
    </location>
</feature>
<evidence type="ECO:0000313" key="7">
    <source>
        <dbReference type="EMBL" id="KAK4447492.1"/>
    </source>
</evidence>
<dbReference type="SMART" id="SM00320">
    <property type="entry name" value="WD40"/>
    <property type="match status" value="5"/>
</dbReference>
<dbReference type="Pfam" id="PF00400">
    <property type="entry name" value="WD40"/>
    <property type="match status" value="2"/>
</dbReference>
<feature type="repeat" description="WD" evidence="5">
    <location>
        <begin position="254"/>
        <end position="299"/>
    </location>
</feature>
<evidence type="ECO:0000256" key="4">
    <source>
        <dbReference type="ARBA" id="ARBA00022737"/>
    </source>
</evidence>
<dbReference type="InterPro" id="IPR036322">
    <property type="entry name" value="WD40_repeat_dom_sf"/>
</dbReference>
<comment type="function">
    <text evidence="1 6">Component of the RIX1 complex required for processing of ITS2 sequences from 35S pre-rRNA.</text>
</comment>
<reference evidence="7" key="2">
    <citation type="submission" date="2023-05" db="EMBL/GenBank/DDBJ databases">
        <authorList>
            <consortium name="Lawrence Berkeley National Laboratory"/>
            <person name="Steindorff A."/>
            <person name="Hensen N."/>
            <person name="Bonometti L."/>
            <person name="Westerberg I."/>
            <person name="Brannstrom I.O."/>
            <person name="Guillou S."/>
            <person name="Cros-Aarteil S."/>
            <person name="Calhoun S."/>
            <person name="Haridas S."/>
            <person name="Kuo A."/>
            <person name="Mondo S."/>
            <person name="Pangilinan J."/>
            <person name="Riley R."/>
            <person name="Labutti K."/>
            <person name="Andreopoulos B."/>
            <person name="Lipzen A."/>
            <person name="Chen C."/>
            <person name="Yanf M."/>
            <person name="Daum C."/>
            <person name="Ng V."/>
            <person name="Clum A."/>
            <person name="Ohm R."/>
            <person name="Martin F."/>
            <person name="Silar P."/>
            <person name="Natvig D."/>
            <person name="Lalanne C."/>
            <person name="Gautier V."/>
            <person name="Ament-Velasquez S.L."/>
            <person name="Kruys A."/>
            <person name="Hutchinson M.I."/>
            <person name="Powell A.J."/>
            <person name="Barry K."/>
            <person name="Miller A.N."/>
            <person name="Grigoriev I.V."/>
            <person name="Debuchy R."/>
            <person name="Gladieux P."/>
            <person name="Thoren M.H."/>
            <person name="Johannesson H."/>
        </authorList>
    </citation>
    <scope>NUCLEOTIDE SEQUENCE</scope>
    <source>
        <strain evidence="7">PSN243</strain>
    </source>
</reference>
<keyword evidence="4" id="KW-0677">Repeat</keyword>
<dbReference type="PROSITE" id="PS50082">
    <property type="entry name" value="WD_REPEATS_2"/>
    <property type="match status" value="2"/>
</dbReference>
<evidence type="ECO:0000256" key="3">
    <source>
        <dbReference type="ARBA" id="ARBA00022574"/>
    </source>
</evidence>
<proteinExistence type="inferred from homology"/>
<comment type="caution">
    <text evidence="7">The sequence shown here is derived from an EMBL/GenBank/DDBJ whole genome shotgun (WGS) entry which is preliminary data.</text>
</comment>
<dbReference type="FunFam" id="2.130.10.10:FF:000929">
    <property type="entry name" value="Ribosomal assembly complex component Ipi3"/>
    <property type="match status" value="1"/>
</dbReference>
<dbReference type="AlphaFoldDB" id="A0AAV9GHU4"/>
<dbReference type="Gene3D" id="2.130.10.10">
    <property type="entry name" value="YVTN repeat-like/Quinoprotein amine dehydrogenase"/>
    <property type="match status" value="2"/>
</dbReference>
<dbReference type="InterPro" id="IPR015943">
    <property type="entry name" value="WD40/YVTN_repeat-like_dom_sf"/>
</dbReference>
<accession>A0AAV9GHU4</accession>
<dbReference type="GO" id="GO:0006261">
    <property type="term" value="P:DNA-templated DNA replication"/>
    <property type="evidence" value="ECO:0007669"/>
    <property type="project" value="TreeGrafter"/>
</dbReference>
<dbReference type="GO" id="GO:0006364">
    <property type="term" value="P:rRNA processing"/>
    <property type="evidence" value="ECO:0007669"/>
    <property type="project" value="UniProtKB-UniRule"/>
</dbReference>
<gene>
    <name evidence="7" type="ORF">QBC34DRAFT_409533</name>
</gene>
<dbReference type="Proteomes" id="UP001321760">
    <property type="component" value="Unassembled WGS sequence"/>
</dbReference>
<organism evidence="7 8">
    <name type="scientific">Podospora aff. communis PSN243</name>
    <dbReference type="NCBI Taxonomy" id="3040156"/>
    <lineage>
        <taxon>Eukaryota</taxon>
        <taxon>Fungi</taxon>
        <taxon>Dikarya</taxon>
        <taxon>Ascomycota</taxon>
        <taxon>Pezizomycotina</taxon>
        <taxon>Sordariomycetes</taxon>
        <taxon>Sordariomycetidae</taxon>
        <taxon>Sordariales</taxon>
        <taxon>Podosporaceae</taxon>
        <taxon>Podospora</taxon>
    </lineage>
</organism>
<evidence type="ECO:0000256" key="2">
    <source>
        <dbReference type="ARBA" id="ARBA00010143"/>
    </source>
</evidence>
<evidence type="ECO:0000313" key="8">
    <source>
        <dbReference type="Proteomes" id="UP001321760"/>
    </source>
</evidence>
<dbReference type="GO" id="GO:0120330">
    <property type="term" value="C:rixosome complex"/>
    <property type="evidence" value="ECO:0007669"/>
    <property type="project" value="UniProtKB-UniRule"/>
</dbReference>
<keyword evidence="8" id="KW-1185">Reference proteome</keyword>
<dbReference type="InterPro" id="IPR045227">
    <property type="entry name" value="WDR18/Ipi3/RID3"/>
</dbReference>
<dbReference type="PANTHER" id="PTHR18763:SF0">
    <property type="entry name" value="WD REPEAT-CONTAINING PROTEIN 18"/>
    <property type="match status" value="1"/>
</dbReference>
<comment type="similarity">
    <text evidence="2 6">Belongs to the WD repeat IPI3/WDR18 family.</text>
</comment>